<evidence type="ECO:0000313" key="11">
    <source>
        <dbReference type="EMBL" id="PIS06994.1"/>
    </source>
</evidence>
<feature type="transmembrane region" description="Helical" evidence="8">
    <location>
        <begin position="251"/>
        <end position="275"/>
    </location>
</feature>
<dbReference type="GO" id="GO:0140359">
    <property type="term" value="F:ABC-type transporter activity"/>
    <property type="evidence" value="ECO:0007669"/>
    <property type="project" value="InterPro"/>
</dbReference>
<dbReference type="GO" id="GO:0016887">
    <property type="term" value="F:ATP hydrolysis activity"/>
    <property type="evidence" value="ECO:0007669"/>
    <property type="project" value="InterPro"/>
</dbReference>
<dbReference type="InterPro" id="IPR036640">
    <property type="entry name" value="ABC1_TM_sf"/>
</dbReference>
<feature type="domain" description="ABC transporter" evidence="9">
    <location>
        <begin position="348"/>
        <end position="590"/>
    </location>
</feature>
<dbReference type="AlphaFoldDB" id="A0A2M6R8N4"/>
<dbReference type="InterPro" id="IPR017871">
    <property type="entry name" value="ABC_transporter-like_CS"/>
</dbReference>
<evidence type="ECO:0000256" key="1">
    <source>
        <dbReference type="ARBA" id="ARBA00004651"/>
    </source>
</evidence>
<keyword evidence="7 8" id="KW-0472">Membrane</keyword>
<dbReference type="Gene3D" id="1.20.1560.10">
    <property type="entry name" value="ABC transporter type 1, transmembrane domain"/>
    <property type="match status" value="1"/>
</dbReference>
<feature type="transmembrane region" description="Helical" evidence="8">
    <location>
        <begin position="64"/>
        <end position="87"/>
    </location>
</feature>
<dbReference type="InterPro" id="IPR039421">
    <property type="entry name" value="Type_1_exporter"/>
</dbReference>
<feature type="transmembrane region" description="Helical" evidence="8">
    <location>
        <begin position="170"/>
        <end position="190"/>
    </location>
</feature>
<dbReference type="PANTHER" id="PTHR24221:SF654">
    <property type="entry name" value="ATP-BINDING CASSETTE SUB-FAMILY B MEMBER 6"/>
    <property type="match status" value="1"/>
</dbReference>
<dbReference type="PROSITE" id="PS50893">
    <property type="entry name" value="ABC_TRANSPORTER_2"/>
    <property type="match status" value="1"/>
</dbReference>
<evidence type="ECO:0000259" key="10">
    <source>
        <dbReference type="PROSITE" id="PS50929"/>
    </source>
</evidence>
<dbReference type="InterPro" id="IPR003593">
    <property type="entry name" value="AAA+_ATPase"/>
</dbReference>
<evidence type="ECO:0000256" key="5">
    <source>
        <dbReference type="ARBA" id="ARBA00022840"/>
    </source>
</evidence>
<organism evidence="11 12">
    <name type="scientific">Candidatus Berkelbacteria bacterium CG10_big_fil_rev_8_21_14_0_10_43_14</name>
    <dbReference type="NCBI Taxonomy" id="1974515"/>
    <lineage>
        <taxon>Bacteria</taxon>
        <taxon>Candidatus Berkelbacteria</taxon>
    </lineage>
</organism>
<sequence length="595" mass="66091">MLLSLHNAKQSKPISIWYLLRYFKGYWGAITATMLFMMASKVATSFDPIYLKKIIDTVSTGSTISTLSTFLIIYFALKLITALFEYLRDLIFAPAEMGIARTLSVELFSHLLSLPIKYHHDQKIGGLSRKITRGGRAVQFILDFMVINILPTAFELIFVTILLFKLYAPVYALITFVTIVLYTWFTIWATEKRQKFRMGMLQADDEVAGLEVDALTNIETVKYFNSEASQMERYHPSVNKRYDLSVSSNKLFALISGVQAIILLVGLGLILYLAIRQTLVGILTIGDLVLLTTYIMRLSAPIGVLGFIYRSIKDSLVDLDGMAKVLNEPLGISEPKHPKLPKNPKGKIVFKNVSFGYNDKRQILKDISLTVKPGQKVAFVGPSGVGKSTIVKLLFRLYEATTGEITIDGVSITELGKDGRRALMAIVPQDPALFNATIGDNIRFALSRAQSRDSHFSTQKEIENAAKLASLDTFIASLPDKYDTTVGERGVKLSGGEKQRVAIARAVIRNPKILVFDEATSSLDSKSEKAILGTLNIASKGRTTVAIAHRLSTIADYDVIYVVDKGVIAEHGTHAELLRSEGLYSKLWRIQAKKR</sequence>
<accession>A0A2M6R8N4</accession>
<keyword evidence="3 8" id="KW-0812">Transmembrane</keyword>
<dbReference type="PROSITE" id="PS50929">
    <property type="entry name" value="ABC_TM1F"/>
    <property type="match status" value="1"/>
</dbReference>
<evidence type="ECO:0000256" key="2">
    <source>
        <dbReference type="ARBA" id="ARBA00022448"/>
    </source>
</evidence>
<dbReference type="Gene3D" id="3.40.50.300">
    <property type="entry name" value="P-loop containing nucleotide triphosphate hydrolases"/>
    <property type="match status" value="1"/>
</dbReference>
<evidence type="ECO:0000256" key="7">
    <source>
        <dbReference type="ARBA" id="ARBA00023136"/>
    </source>
</evidence>
<keyword evidence="4" id="KW-0547">Nucleotide-binding</keyword>
<evidence type="ECO:0000313" key="12">
    <source>
        <dbReference type="Proteomes" id="UP000231162"/>
    </source>
</evidence>
<evidence type="ECO:0000256" key="4">
    <source>
        <dbReference type="ARBA" id="ARBA00022741"/>
    </source>
</evidence>
<reference evidence="12" key="1">
    <citation type="submission" date="2017-09" db="EMBL/GenBank/DDBJ databases">
        <title>Depth-based differentiation of microbial function through sediment-hosted aquifers and enrichment of novel symbionts in the deep terrestrial subsurface.</title>
        <authorList>
            <person name="Probst A.J."/>
            <person name="Ladd B."/>
            <person name="Jarett J.K."/>
            <person name="Geller-Mcgrath D.E."/>
            <person name="Sieber C.M.K."/>
            <person name="Emerson J.B."/>
            <person name="Anantharaman K."/>
            <person name="Thomas B.C."/>
            <person name="Malmstrom R."/>
            <person name="Stieglmeier M."/>
            <person name="Klingl A."/>
            <person name="Woyke T."/>
            <person name="Ryan C.M."/>
            <person name="Banfield J.F."/>
        </authorList>
    </citation>
    <scope>NUCLEOTIDE SEQUENCE [LARGE SCALE GENOMIC DNA]</scope>
</reference>
<dbReference type="CDD" id="cd18582">
    <property type="entry name" value="ABC_6TM_ATM1_ABCB7"/>
    <property type="match status" value="1"/>
</dbReference>
<keyword evidence="5" id="KW-0067">ATP-binding</keyword>
<protein>
    <submittedName>
        <fullName evidence="11">Metal ABC transporter permease</fullName>
    </submittedName>
</protein>
<gene>
    <name evidence="11" type="ORF">COT79_01535</name>
</gene>
<dbReference type="PROSITE" id="PS00211">
    <property type="entry name" value="ABC_TRANSPORTER_1"/>
    <property type="match status" value="1"/>
</dbReference>
<dbReference type="Pfam" id="PF00664">
    <property type="entry name" value="ABC_membrane"/>
    <property type="match status" value="1"/>
</dbReference>
<dbReference type="Pfam" id="PF00005">
    <property type="entry name" value="ABC_tran"/>
    <property type="match status" value="1"/>
</dbReference>
<dbReference type="SMART" id="SM00382">
    <property type="entry name" value="AAA"/>
    <property type="match status" value="1"/>
</dbReference>
<feature type="transmembrane region" description="Helical" evidence="8">
    <location>
        <begin position="140"/>
        <end position="164"/>
    </location>
</feature>
<evidence type="ECO:0000259" key="9">
    <source>
        <dbReference type="PROSITE" id="PS50893"/>
    </source>
</evidence>
<dbReference type="PANTHER" id="PTHR24221">
    <property type="entry name" value="ATP-BINDING CASSETTE SUB-FAMILY B"/>
    <property type="match status" value="1"/>
</dbReference>
<dbReference type="InterPro" id="IPR027417">
    <property type="entry name" value="P-loop_NTPase"/>
</dbReference>
<dbReference type="GO" id="GO:0005524">
    <property type="term" value="F:ATP binding"/>
    <property type="evidence" value="ECO:0007669"/>
    <property type="project" value="UniProtKB-KW"/>
</dbReference>
<proteinExistence type="predicted"/>
<feature type="transmembrane region" description="Helical" evidence="8">
    <location>
        <begin position="25"/>
        <end position="43"/>
    </location>
</feature>
<dbReference type="SUPFAM" id="SSF52540">
    <property type="entry name" value="P-loop containing nucleoside triphosphate hydrolases"/>
    <property type="match status" value="1"/>
</dbReference>
<comment type="subcellular location">
    <subcellularLocation>
        <location evidence="1">Cell membrane</location>
        <topology evidence="1">Multi-pass membrane protein</topology>
    </subcellularLocation>
</comment>
<evidence type="ECO:0000256" key="8">
    <source>
        <dbReference type="SAM" id="Phobius"/>
    </source>
</evidence>
<feature type="domain" description="ABC transmembrane type-1" evidence="10">
    <location>
        <begin position="32"/>
        <end position="314"/>
    </location>
</feature>
<evidence type="ECO:0000256" key="6">
    <source>
        <dbReference type="ARBA" id="ARBA00022989"/>
    </source>
</evidence>
<dbReference type="Proteomes" id="UP000231162">
    <property type="component" value="Unassembled WGS sequence"/>
</dbReference>
<dbReference type="InterPro" id="IPR011527">
    <property type="entry name" value="ABC1_TM_dom"/>
</dbReference>
<dbReference type="FunFam" id="3.40.50.300:FF:000287">
    <property type="entry name" value="Multidrug ABC transporter ATP-binding protein"/>
    <property type="match status" value="1"/>
</dbReference>
<comment type="caution">
    <text evidence="11">The sequence shown here is derived from an EMBL/GenBank/DDBJ whole genome shotgun (WGS) entry which is preliminary data.</text>
</comment>
<dbReference type="InterPro" id="IPR003439">
    <property type="entry name" value="ABC_transporter-like_ATP-bd"/>
</dbReference>
<dbReference type="GO" id="GO:0005886">
    <property type="term" value="C:plasma membrane"/>
    <property type="evidence" value="ECO:0007669"/>
    <property type="project" value="UniProtKB-SubCell"/>
</dbReference>
<name>A0A2M6R8N4_9BACT</name>
<dbReference type="EMBL" id="PEZX01000023">
    <property type="protein sequence ID" value="PIS06994.1"/>
    <property type="molecule type" value="Genomic_DNA"/>
</dbReference>
<keyword evidence="6 8" id="KW-1133">Transmembrane helix</keyword>
<evidence type="ECO:0000256" key="3">
    <source>
        <dbReference type="ARBA" id="ARBA00022692"/>
    </source>
</evidence>
<dbReference type="SUPFAM" id="SSF90123">
    <property type="entry name" value="ABC transporter transmembrane region"/>
    <property type="match status" value="1"/>
</dbReference>
<keyword evidence="2" id="KW-0813">Transport</keyword>